<comment type="caution">
    <text evidence="1">The sequence shown here is derived from an EMBL/GenBank/DDBJ whole genome shotgun (WGS) entry which is preliminary data.</text>
</comment>
<reference evidence="1 2" key="1">
    <citation type="journal article" date="2020" name="BMC Genomics">
        <title>Intraspecific diversification of the crop wild relative Brassica cretica Lam. using demographic model selection.</title>
        <authorList>
            <person name="Kioukis A."/>
            <person name="Michalopoulou V.A."/>
            <person name="Briers L."/>
            <person name="Pirintsos S."/>
            <person name="Studholme D.J."/>
            <person name="Pavlidis P."/>
            <person name="Sarris P.F."/>
        </authorList>
    </citation>
    <scope>NUCLEOTIDE SEQUENCE [LARGE SCALE GENOMIC DNA]</scope>
    <source>
        <strain evidence="2">cv. PFS-1207/04</strain>
    </source>
</reference>
<evidence type="ECO:0000313" key="1">
    <source>
        <dbReference type="EMBL" id="KAF3495240.1"/>
    </source>
</evidence>
<evidence type="ECO:0000313" key="2">
    <source>
        <dbReference type="Proteomes" id="UP000266723"/>
    </source>
</evidence>
<name>A0ABQ7AC34_BRACR</name>
<organism evidence="1 2">
    <name type="scientific">Brassica cretica</name>
    <name type="common">Mustard</name>
    <dbReference type="NCBI Taxonomy" id="69181"/>
    <lineage>
        <taxon>Eukaryota</taxon>
        <taxon>Viridiplantae</taxon>
        <taxon>Streptophyta</taxon>
        <taxon>Embryophyta</taxon>
        <taxon>Tracheophyta</taxon>
        <taxon>Spermatophyta</taxon>
        <taxon>Magnoliopsida</taxon>
        <taxon>eudicotyledons</taxon>
        <taxon>Gunneridae</taxon>
        <taxon>Pentapetalae</taxon>
        <taxon>rosids</taxon>
        <taxon>malvids</taxon>
        <taxon>Brassicales</taxon>
        <taxon>Brassicaceae</taxon>
        <taxon>Brassiceae</taxon>
        <taxon>Brassica</taxon>
    </lineage>
</organism>
<proteinExistence type="predicted"/>
<keyword evidence="2" id="KW-1185">Reference proteome</keyword>
<dbReference type="Proteomes" id="UP000266723">
    <property type="component" value="Unassembled WGS sequence"/>
</dbReference>
<protein>
    <submittedName>
        <fullName evidence="1">Uncharacterized protein</fullName>
    </submittedName>
</protein>
<sequence>MFADLGMYAIENSINSADKALISSNSDAIDGQSSSSLISLISCSQSDSQRTALVPCLITSCIAHSSPSASAWSGDTATLSPCVPNRIGMSSSSSTKPIPTLSLSFIQDASV</sequence>
<accession>A0ABQ7AC34</accession>
<dbReference type="EMBL" id="QGKV02002055">
    <property type="protein sequence ID" value="KAF3495240.1"/>
    <property type="molecule type" value="Genomic_DNA"/>
</dbReference>
<gene>
    <name evidence="1" type="ORF">DY000_02052238</name>
</gene>